<dbReference type="AlphaFoldDB" id="A0A1Z4JSW1"/>
<geneLocation type="plasmid" evidence="2">
    <name>plasmid2</name>
</geneLocation>
<feature type="domain" description="Rifampin ADP-ribosyltransferase" evidence="1">
    <location>
        <begin position="11"/>
        <end position="102"/>
    </location>
</feature>
<evidence type="ECO:0000259" key="1">
    <source>
        <dbReference type="Pfam" id="PF12120"/>
    </source>
</evidence>
<protein>
    <submittedName>
        <fullName evidence="2">Rifampin ADP-ribosylating transferase</fullName>
    </submittedName>
</protein>
<dbReference type="InterPro" id="IPR021975">
    <property type="entry name" value="Rifampin_Arr"/>
</dbReference>
<dbReference type="GO" id="GO:0016740">
    <property type="term" value="F:transferase activity"/>
    <property type="evidence" value="ECO:0007669"/>
    <property type="project" value="UniProtKB-KW"/>
</dbReference>
<dbReference type="Pfam" id="PF12120">
    <property type="entry name" value="Arr-ms"/>
    <property type="match status" value="2"/>
</dbReference>
<dbReference type="Proteomes" id="UP000217895">
    <property type="component" value="Plasmid Plasmid2 dna"/>
</dbReference>
<accession>A0A1Z4JSW1</accession>
<name>A0A1Z4JSW1_LEPBY</name>
<evidence type="ECO:0000313" key="3">
    <source>
        <dbReference type="Proteomes" id="UP000217895"/>
    </source>
</evidence>
<keyword evidence="3" id="KW-1185">Reference proteome</keyword>
<sequence>MATQDISSQQFYYGTKADLKLGDLIESCNSPATDVYLTPILDAAIWGAELAIGEGRSRVYLVEPLGSIEAAPKRMDQKAPKHLSMSYRSREPLRVISEVTEWTLYHGTRADLKLGDLIEPGYLSNYGQRKQATYVYLAATLDAAIWGAELAIGKGLGRIYIVEPMGSIEDDPNVTDKKFPGNPTKSYRSREPLRVKGEVMDWQGHSPEALKTMKENLERLKQLGIEAIED</sequence>
<keyword evidence="2" id="KW-0808">Transferase</keyword>
<evidence type="ECO:0000313" key="2">
    <source>
        <dbReference type="EMBL" id="BAY59829.1"/>
    </source>
</evidence>
<dbReference type="InterPro" id="IPR038611">
    <property type="entry name" value="Arr_sf"/>
</dbReference>
<reference evidence="2 3" key="1">
    <citation type="submission" date="2017-06" db="EMBL/GenBank/DDBJ databases">
        <title>Genome sequencing of cyanobaciteial culture collection at National Institute for Environmental Studies (NIES).</title>
        <authorList>
            <person name="Hirose Y."/>
            <person name="Shimura Y."/>
            <person name="Fujisawa T."/>
            <person name="Nakamura Y."/>
            <person name="Kawachi M."/>
        </authorList>
    </citation>
    <scope>NUCLEOTIDE SEQUENCE [LARGE SCALE GENOMIC DNA]</scope>
    <source>
        <strain evidence="2 3">NIES-2135</strain>
        <plasmid evidence="3">Plasmid Plasmid2 dna</plasmid>
    </source>
</reference>
<gene>
    <name evidence="2" type="ORF">NIES2135_67060</name>
</gene>
<keyword evidence="2" id="KW-0614">Plasmid</keyword>
<organism evidence="2 3">
    <name type="scientific">Leptolyngbya boryana NIES-2135</name>
    <dbReference type="NCBI Taxonomy" id="1973484"/>
    <lineage>
        <taxon>Bacteria</taxon>
        <taxon>Bacillati</taxon>
        <taxon>Cyanobacteriota</taxon>
        <taxon>Cyanophyceae</taxon>
        <taxon>Leptolyngbyales</taxon>
        <taxon>Leptolyngbyaceae</taxon>
        <taxon>Leptolyngbya group</taxon>
        <taxon>Leptolyngbya</taxon>
    </lineage>
</organism>
<proteinExistence type="predicted"/>
<dbReference type="Gene3D" id="3.20.170.40">
    <property type="entry name" value="Rifampin ADP-ribosyltransferase domain"/>
    <property type="match status" value="2"/>
</dbReference>
<feature type="domain" description="Rifampin ADP-ribosyltransferase" evidence="1">
    <location>
        <begin position="104"/>
        <end position="202"/>
    </location>
</feature>
<dbReference type="NCBIfam" id="NF033144">
    <property type="entry name" value="rifampin_ARR"/>
    <property type="match status" value="1"/>
</dbReference>
<dbReference type="EMBL" id="AP018205">
    <property type="protein sequence ID" value="BAY59829.1"/>
    <property type="molecule type" value="Genomic_DNA"/>
</dbReference>